<evidence type="ECO:0000256" key="2">
    <source>
        <dbReference type="ARBA" id="ARBA00004236"/>
    </source>
</evidence>
<evidence type="ECO:0000259" key="16">
    <source>
        <dbReference type="Pfam" id="PF03717"/>
    </source>
</evidence>
<dbReference type="EMBL" id="MWBQ01000084">
    <property type="protein sequence ID" value="OQA57993.1"/>
    <property type="molecule type" value="Genomic_DNA"/>
</dbReference>
<evidence type="ECO:0000256" key="11">
    <source>
        <dbReference type="ARBA" id="ARBA00022989"/>
    </source>
</evidence>
<keyword evidence="3" id="KW-1003">Cell membrane</keyword>
<evidence type="ECO:0000256" key="10">
    <source>
        <dbReference type="ARBA" id="ARBA00022984"/>
    </source>
</evidence>
<keyword evidence="10" id="KW-0573">Peptidoglycan synthesis</keyword>
<gene>
    <name evidence="17" type="primary">spoVD_2</name>
    <name evidence="17" type="ORF">BWY41_01170</name>
</gene>
<keyword evidence="11 14" id="KW-1133">Transmembrane helix</keyword>
<dbReference type="GO" id="GO:0005886">
    <property type="term" value="C:plasma membrane"/>
    <property type="evidence" value="ECO:0007669"/>
    <property type="project" value="UniProtKB-SubCell"/>
</dbReference>
<evidence type="ECO:0000256" key="6">
    <source>
        <dbReference type="ARBA" id="ARBA00022670"/>
    </source>
</evidence>
<evidence type="ECO:0000256" key="5">
    <source>
        <dbReference type="ARBA" id="ARBA00022645"/>
    </source>
</evidence>
<comment type="subcellular location">
    <subcellularLocation>
        <location evidence="2">Cell membrane</location>
    </subcellularLocation>
    <subcellularLocation>
        <location evidence="1">Membrane</location>
        <topology evidence="1">Single-pass membrane protein</topology>
    </subcellularLocation>
</comment>
<dbReference type="InterPro" id="IPR017790">
    <property type="entry name" value="Penicillin-binding_protein_2"/>
</dbReference>
<evidence type="ECO:0000256" key="4">
    <source>
        <dbReference type="ARBA" id="ARBA00022519"/>
    </source>
</evidence>
<feature type="transmembrane region" description="Helical" evidence="14">
    <location>
        <begin position="16"/>
        <end position="35"/>
    </location>
</feature>
<dbReference type="GO" id="GO:0008360">
    <property type="term" value="P:regulation of cell shape"/>
    <property type="evidence" value="ECO:0007669"/>
    <property type="project" value="UniProtKB-KW"/>
</dbReference>
<dbReference type="FunFam" id="3.40.710.10:FF:000024">
    <property type="entry name" value="Penicillin-binding protein 2"/>
    <property type="match status" value="1"/>
</dbReference>
<evidence type="ECO:0000256" key="14">
    <source>
        <dbReference type="SAM" id="Phobius"/>
    </source>
</evidence>
<evidence type="ECO:0000256" key="8">
    <source>
        <dbReference type="ARBA" id="ARBA00022801"/>
    </source>
</evidence>
<dbReference type="GO" id="GO:0008658">
    <property type="term" value="F:penicillin binding"/>
    <property type="evidence" value="ECO:0007669"/>
    <property type="project" value="InterPro"/>
</dbReference>
<keyword evidence="4" id="KW-0997">Cell inner membrane</keyword>
<evidence type="ECO:0000256" key="7">
    <source>
        <dbReference type="ARBA" id="ARBA00022692"/>
    </source>
</evidence>
<keyword evidence="8" id="KW-0378">Hydrolase</keyword>
<accession>A0A1V5SUR5</accession>
<proteinExistence type="predicted"/>
<dbReference type="NCBIfam" id="TIGR03423">
    <property type="entry name" value="pbp2_mrdA"/>
    <property type="match status" value="1"/>
</dbReference>
<protein>
    <submittedName>
        <fullName evidence="17">Stage V sporulation protein D</fullName>
    </submittedName>
</protein>
<organism evidence="17">
    <name type="scientific">Candidatus Atribacter allofermentans</name>
    <dbReference type="NCBI Taxonomy" id="1852833"/>
    <lineage>
        <taxon>Bacteria</taxon>
        <taxon>Pseudomonadati</taxon>
        <taxon>Atribacterota</taxon>
        <taxon>Atribacteria</taxon>
        <taxon>Atribacterales</taxon>
        <taxon>Atribacteraceae</taxon>
        <taxon>Atribacter</taxon>
    </lineage>
</organism>
<dbReference type="InterPro" id="IPR005311">
    <property type="entry name" value="PBP_dimer"/>
</dbReference>
<evidence type="ECO:0000256" key="1">
    <source>
        <dbReference type="ARBA" id="ARBA00004167"/>
    </source>
</evidence>
<keyword evidence="7 14" id="KW-0812">Transmembrane</keyword>
<dbReference type="GO" id="GO:0006508">
    <property type="term" value="P:proteolysis"/>
    <property type="evidence" value="ECO:0007669"/>
    <property type="project" value="UniProtKB-KW"/>
</dbReference>
<dbReference type="InterPro" id="IPR036138">
    <property type="entry name" value="PBP_dimer_sf"/>
</dbReference>
<keyword evidence="13" id="KW-0961">Cell wall biogenesis/degradation</keyword>
<dbReference type="InterPro" id="IPR001460">
    <property type="entry name" value="PCN-bd_Tpept"/>
</dbReference>
<evidence type="ECO:0000313" key="17">
    <source>
        <dbReference type="EMBL" id="OQA57993.1"/>
    </source>
</evidence>
<evidence type="ECO:0000256" key="13">
    <source>
        <dbReference type="ARBA" id="ARBA00023316"/>
    </source>
</evidence>
<name>A0A1V5SUR5_9BACT</name>
<keyword evidence="5" id="KW-0121">Carboxypeptidase</keyword>
<dbReference type="SUPFAM" id="SSF56601">
    <property type="entry name" value="beta-lactamase/transpeptidase-like"/>
    <property type="match status" value="1"/>
</dbReference>
<comment type="caution">
    <text evidence="17">The sequence shown here is derived from an EMBL/GenBank/DDBJ whole genome shotgun (WGS) entry which is preliminary data.</text>
</comment>
<feature type="domain" description="Penicillin-binding protein transpeptidase" evidence="15">
    <location>
        <begin position="252"/>
        <end position="568"/>
    </location>
</feature>
<dbReference type="AlphaFoldDB" id="A0A1V5SUR5"/>
<dbReference type="GO" id="GO:0071555">
    <property type="term" value="P:cell wall organization"/>
    <property type="evidence" value="ECO:0007669"/>
    <property type="project" value="UniProtKB-KW"/>
</dbReference>
<keyword evidence="9" id="KW-0133">Cell shape</keyword>
<dbReference type="PANTHER" id="PTHR30627">
    <property type="entry name" value="PEPTIDOGLYCAN D,D-TRANSPEPTIDASE"/>
    <property type="match status" value="1"/>
</dbReference>
<dbReference type="InterPro" id="IPR050515">
    <property type="entry name" value="Beta-lactam/transpept"/>
</dbReference>
<evidence type="ECO:0000256" key="9">
    <source>
        <dbReference type="ARBA" id="ARBA00022960"/>
    </source>
</evidence>
<sequence length="586" mass="66909">MWNEKPKIVINHRIELFTWILFGIFVFLFFNLWYLSVLQSGLYQEKSERNRIRMIPLQAPRGIITDRYGQILAQDVPRFAAVLLPGSADPEKSRQILEKTIKRKIEEPLRDRYSGEIILASQMSIEEVAMVEETRKELPGVMIEAYPKRIYPPGEDIAHIVGYVGKINSEELKRFGQTNYNNEDVVGKSGIELNYEEFLRGQKGYRKIEVDALGRIVRILDTSFPRFRHTLTLTLDLELQRYCNELLAGKSGVIIVGDPTNGELLAMANQPSFEPNLLVDGVSQDEWNELIENPQNPLTTRSLQALYPPGSIFKLIVGLAAQEANIVSRERTIFCPGYYEYNNRRYPCWRKAGHGRLNYEDALAQSCNVTFYTLGLELGQDRIIDMARRLGFEEDTGIDLPGENHGFLPTSRWKRQKIGEPWYPGDTINLSIGQGYLLVTPFEIFQSVVAISNRGVVYTPHFLKVVQNDKREVIERTLPKVKNRIELKPDIWERLIRGMTKVVVEGTGRACRDLPIPIAGKTGTAQNPHGNDHSWFAGFFPIDNPRYVFVVLVENGGDGSGEAAHRSKDLIQWIYDHRENTLNENG</sequence>
<dbReference type="Pfam" id="PF00905">
    <property type="entry name" value="Transpeptidase"/>
    <property type="match status" value="1"/>
</dbReference>
<dbReference type="GO" id="GO:0009002">
    <property type="term" value="F:serine-type D-Ala-D-Ala carboxypeptidase activity"/>
    <property type="evidence" value="ECO:0007669"/>
    <property type="project" value="InterPro"/>
</dbReference>
<reference evidence="17" key="1">
    <citation type="submission" date="2017-02" db="EMBL/GenBank/DDBJ databases">
        <title>Delving into the versatile metabolic prowess of the omnipresent phylum Bacteroidetes.</title>
        <authorList>
            <person name="Nobu M.K."/>
            <person name="Mei R."/>
            <person name="Narihiro T."/>
            <person name="Kuroda K."/>
            <person name="Liu W.-T."/>
        </authorList>
    </citation>
    <scope>NUCLEOTIDE SEQUENCE</scope>
    <source>
        <strain evidence="17">ADurb.Bin276</strain>
    </source>
</reference>
<dbReference type="Gene3D" id="3.30.1390.30">
    <property type="entry name" value="Penicillin-binding protein 2a, domain 3"/>
    <property type="match status" value="1"/>
</dbReference>
<dbReference type="PANTHER" id="PTHR30627:SF2">
    <property type="entry name" value="PEPTIDOGLYCAN D,D-TRANSPEPTIDASE MRDA"/>
    <property type="match status" value="1"/>
</dbReference>
<dbReference type="Gene3D" id="3.90.1310.10">
    <property type="entry name" value="Penicillin-binding protein 2a (Domain 2)"/>
    <property type="match status" value="1"/>
</dbReference>
<dbReference type="InterPro" id="IPR012338">
    <property type="entry name" value="Beta-lactam/transpept-like"/>
</dbReference>
<evidence type="ECO:0000256" key="3">
    <source>
        <dbReference type="ARBA" id="ARBA00022475"/>
    </source>
</evidence>
<dbReference type="Pfam" id="PF03717">
    <property type="entry name" value="PBP_dimer"/>
    <property type="match status" value="1"/>
</dbReference>
<dbReference type="GO" id="GO:0009252">
    <property type="term" value="P:peptidoglycan biosynthetic process"/>
    <property type="evidence" value="ECO:0007669"/>
    <property type="project" value="UniProtKB-KW"/>
</dbReference>
<dbReference type="GO" id="GO:0071972">
    <property type="term" value="F:peptidoglycan L,D-transpeptidase activity"/>
    <property type="evidence" value="ECO:0007669"/>
    <property type="project" value="TreeGrafter"/>
</dbReference>
<evidence type="ECO:0000259" key="15">
    <source>
        <dbReference type="Pfam" id="PF00905"/>
    </source>
</evidence>
<feature type="domain" description="Penicillin-binding protein dimerisation" evidence="16">
    <location>
        <begin position="57"/>
        <end position="218"/>
    </location>
</feature>
<keyword evidence="12 14" id="KW-0472">Membrane</keyword>
<dbReference type="Gene3D" id="3.40.710.10">
    <property type="entry name" value="DD-peptidase/beta-lactamase superfamily"/>
    <property type="match status" value="1"/>
</dbReference>
<keyword evidence="6" id="KW-0645">Protease</keyword>
<dbReference type="SUPFAM" id="SSF56519">
    <property type="entry name" value="Penicillin binding protein dimerisation domain"/>
    <property type="match status" value="1"/>
</dbReference>
<dbReference type="Proteomes" id="UP000485569">
    <property type="component" value="Unassembled WGS sequence"/>
</dbReference>
<evidence type="ECO:0000256" key="12">
    <source>
        <dbReference type="ARBA" id="ARBA00023136"/>
    </source>
</evidence>